<evidence type="ECO:0000313" key="8">
    <source>
        <dbReference type="Proteomes" id="UP000006431"/>
    </source>
</evidence>
<dbReference type="InterPro" id="IPR013655">
    <property type="entry name" value="PAS_fold_3"/>
</dbReference>
<feature type="domain" description="GGDEF" evidence="6">
    <location>
        <begin position="348"/>
        <end position="481"/>
    </location>
</feature>
<evidence type="ECO:0000259" key="3">
    <source>
        <dbReference type="PROSITE" id="PS50112"/>
    </source>
</evidence>
<dbReference type="InterPro" id="IPR043128">
    <property type="entry name" value="Rev_trsase/Diguanyl_cyclase"/>
</dbReference>
<dbReference type="eggNOG" id="COG5001">
    <property type="taxonomic scope" value="Bacteria"/>
</dbReference>
<dbReference type="RefSeq" id="WP_008340048.1">
    <property type="nucleotide sequence ID" value="NZ_AFRZ01000001.1"/>
</dbReference>
<dbReference type="PANTHER" id="PTHR44757:SF2">
    <property type="entry name" value="BIOFILM ARCHITECTURE MAINTENANCE PROTEIN MBAA"/>
    <property type="match status" value="1"/>
</dbReference>
<feature type="domain" description="PAS" evidence="3">
    <location>
        <begin position="60"/>
        <end position="132"/>
    </location>
</feature>
<dbReference type="Pfam" id="PF13426">
    <property type="entry name" value="PAS_9"/>
    <property type="match status" value="1"/>
</dbReference>
<dbReference type="Pfam" id="PF00563">
    <property type="entry name" value="EAL"/>
    <property type="match status" value="1"/>
</dbReference>
<dbReference type="PROSITE" id="PS50887">
    <property type="entry name" value="GGDEF"/>
    <property type="match status" value="1"/>
</dbReference>
<name>B6BNY2_SULGG</name>
<dbReference type="FunFam" id="3.30.70.270:FF:000001">
    <property type="entry name" value="Diguanylate cyclase domain protein"/>
    <property type="match status" value="1"/>
</dbReference>
<feature type="domain" description="PAS" evidence="3">
    <location>
        <begin position="185"/>
        <end position="255"/>
    </location>
</feature>
<dbReference type="InterPro" id="IPR000014">
    <property type="entry name" value="PAS"/>
</dbReference>
<reference evidence="7 8" key="1">
    <citation type="journal article" date="2012" name="Proc. Natl. Acad. Sci. U.S.A.">
        <title>Genome and physiology of a model Epsilonproteobacterium responsible for sulfide detoxification in marine oxygen depletion zones.</title>
        <authorList>
            <person name="Grote J."/>
            <person name="Schott T."/>
            <person name="Bruckner C.G."/>
            <person name="Glockner F.O."/>
            <person name="Jost G."/>
            <person name="Teeling H."/>
            <person name="Labrenz M."/>
            <person name="Jurgens K."/>
        </authorList>
    </citation>
    <scope>NUCLEOTIDE SEQUENCE [LARGE SCALE GENOMIC DNA]</scope>
    <source>
        <strain evidence="7 8">GD1</strain>
    </source>
</reference>
<dbReference type="InterPro" id="IPR035919">
    <property type="entry name" value="EAL_sf"/>
</dbReference>
<dbReference type="Proteomes" id="UP000006431">
    <property type="component" value="Unassembled WGS sequence"/>
</dbReference>
<evidence type="ECO:0000259" key="4">
    <source>
        <dbReference type="PROSITE" id="PS50113"/>
    </source>
</evidence>
<dbReference type="STRING" id="929558.SMGD1_0410"/>
<evidence type="ECO:0000256" key="1">
    <source>
        <dbReference type="ARBA" id="ARBA00051114"/>
    </source>
</evidence>
<feature type="domain" description="PAC" evidence="4">
    <location>
        <begin position="257"/>
        <end position="309"/>
    </location>
</feature>
<dbReference type="NCBIfam" id="TIGR00254">
    <property type="entry name" value="GGDEF"/>
    <property type="match status" value="1"/>
</dbReference>
<dbReference type="SMART" id="SM00267">
    <property type="entry name" value="GGDEF"/>
    <property type="match status" value="1"/>
</dbReference>
<dbReference type="SMART" id="SM00091">
    <property type="entry name" value="PAS"/>
    <property type="match status" value="2"/>
</dbReference>
<dbReference type="Pfam" id="PF08447">
    <property type="entry name" value="PAS_3"/>
    <property type="match status" value="1"/>
</dbReference>
<dbReference type="FunFam" id="3.20.20.450:FF:000001">
    <property type="entry name" value="Cyclic di-GMP phosphodiesterase yahA"/>
    <property type="match status" value="1"/>
</dbReference>
<dbReference type="OrthoDB" id="9779960at2"/>
<feature type="transmembrane region" description="Helical" evidence="2">
    <location>
        <begin position="28"/>
        <end position="44"/>
    </location>
</feature>
<keyword evidence="2" id="KW-0472">Membrane</keyword>
<dbReference type="Gene3D" id="3.30.70.270">
    <property type="match status" value="1"/>
</dbReference>
<dbReference type="AlphaFoldDB" id="B6BNY2"/>
<dbReference type="Pfam" id="PF00990">
    <property type="entry name" value="GGDEF"/>
    <property type="match status" value="1"/>
</dbReference>
<dbReference type="GO" id="GO:0071111">
    <property type="term" value="F:cyclic-guanylate-specific phosphodiesterase activity"/>
    <property type="evidence" value="ECO:0007669"/>
    <property type="project" value="UniProtKB-EC"/>
</dbReference>
<comment type="caution">
    <text evidence="7">The sequence shown here is derived from an EMBL/GenBank/DDBJ whole genome shotgun (WGS) entry which is preliminary data.</text>
</comment>
<dbReference type="SMART" id="SM00086">
    <property type="entry name" value="PAC"/>
    <property type="match status" value="2"/>
</dbReference>
<dbReference type="PANTHER" id="PTHR44757">
    <property type="entry name" value="DIGUANYLATE CYCLASE DGCP"/>
    <property type="match status" value="1"/>
</dbReference>
<dbReference type="HOGENOM" id="CLU_000445_70_20_7"/>
<evidence type="ECO:0000256" key="2">
    <source>
        <dbReference type="SAM" id="Phobius"/>
    </source>
</evidence>
<dbReference type="CDD" id="cd01949">
    <property type="entry name" value="GGDEF"/>
    <property type="match status" value="1"/>
</dbReference>
<dbReference type="NCBIfam" id="TIGR00229">
    <property type="entry name" value="sensory_box"/>
    <property type="match status" value="2"/>
</dbReference>
<dbReference type="SMART" id="SM00052">
    <property type="entry name" value="EAL"/>
    <property type="match status" value="1"/>
</dbReference>
<sequence>MKLIFSYLFFTMTLLAQTNQGLGLFEDLNLLLLTLFIIIILFIYRNRELKKIDKKNIEELHERIELALLGSNDGLWDWNITDDSIYFSPRWKEMLGFKDDELPNEMPSWQDRVHPEDLQSALDEIEKNINGETDYYENIHRIRHKNGDWIWTLDRGKVQLDENGKAVRMIGTHRDITNIQEMQLKYSQQVQIIEQIHDSVISTDLNGYITSWNKGSQILLEYTEEEMLTKHVSSLFLEEDHKALQEGTQELIKHGEYHADKRLVKKSGDIIFVSLSLSILKDEKGNPTALVGYCQDITKRKEAEEKLYEQKNILHYQAHHDELTQLPNRTFFNERLEQAIEKAKRNKTLIALFYIDLDHFKQINDSLGHEVGDIVLKITAERLKNKIRKEDTLSRLGGDEFTLIIEELNIAKDVSLLAQKIIEDLEKPIYIDTHTLYISSSIGISIYPDDDTDAKNLLKYADSAMYKAKEEGRNNFQFYSSEMTELAFEHVAMEASLRQALQNEEFVVYYQPQMDGRTDRLVGMEALVRWNHPTLGLVQPYKFIPIAEKNGLIVQIDQWVMKSAMTQFVAWYKDGLNPGVLAMNLAVKQLQKKDFIDTMSNLLKSTQCKPEWIELEVTESQIMTNPQEAIKILKQISEMGIELAVDDFGTGYSSLSYLKRLPIDKLKIDRTFIQDLPDDEEDVGITKSVIALSKSLNLKVIAEGVETDEQKNFLVENGCQNIQGYLYSKPITANEMKERFLKNS</sequence>
<dbReference type="CDD" id="cd01948">
    <property type="entry name" value="EAL"/>
    <property type="match status" value="1"/>
</dbReference>
<dbReference type="InterPro" id="IPR035965">
    <property type="entry name" value="PAS-like_dom_sf"/>
</dbReference>
<dbReference type="PROSITE" id="PS50113">
    <property type="entry name" value="PAC"/>
    <property type="match status" value="2"/>
</dbReference>
<protein>
    <submittedName>
        <fullName evidence="7">Sensory box protein</fullName>
    </submittedName>
</protein>
<dbReference type="InterPro" id="IPR029787">
    <property type="entry name" value="Nucleotide_cyclase"/>
</dbReference>
<proteinExistence type="predicted"/>
<comment type="catalytic activity">
    <reaction evidence="1">
        <text>3',3'-c-di-GMP + H2O = 5'-phosphoguanylyl(3'-&gt;5')guanosine + H(+)</text>
        <dbReference type="Rhea" id="RHEA:24902"/>
        <dbReference type="ChEBI" id="CHEBI:15377"/>
        <dbReference type="ChEBI" id="CHEBI:15378"/>
        <dbReference type="ChEBI" id="CHEBI:58754"/>
        <dbReference type="ChEBI" id="CHEBI:58805"/>
        <dbReference type="EC" id="3.1.4.52"/>
    </reaction>
    <physiologicalReaction direction="left-to-right" evidence="1">
        <dbReference type="Rhea" id="RHEA:24903"/>
    </physiologicalReaction>
</comment>
<dbReference type="Gene3D" id="3.30.450.20">
    <property type="entry name" value="PAS domain"/>
    <property type="match status" value="2"/>
</dbReference>
<dbReference type="SUPFAM" id="SSF141868">
    <property type="entry name" value="EAL domain-like"/>
    <property type="match status" value="1"/>
</dbReference>
<evidence type="ECO:0000259" key="5">
    <source>
        <dbReference type="PROSITE" id="PS50883"/>
    </source>
</evidence>
<keyword evidence="2" id="KW-1133">Transmembrane helix</keyword>
<dbReference type="CDD" id="cd00130">
    <property type="entry name" value="PAS"/>
    <property type="match status" value="2"/>
</dbReference>
<dbReference type="InterPro" id="IPR000700">
    <property type="entry name" value="PAS-assoc_C"/>
</dbReference>
<dbReference type="EMBL" id="AFRZ01000001">
    <property type="protein sequence ID" value="EHP28937.1"/>
    <property type="molecule type" value="Genomic_DNA"/>
</dbReference>
<dbReference type="PATRIC" id="fig|929558.5.peg.408"/>
<dbReference type="SUPFAM" id="SSF55785">
    <property type="entry name" value="PYP-like sensor domain (PAS domain)"/>
    <property type="match status" value="2"/>
</dbReference>
<accession>B6BNY2</accession>
<accession>H1FUT0</accession>
<dbReference type="InterPro" id="IPR000160">
    <property type="entry name" value="GGDEF_dom"/>
</dbReference>
<keyword evidence="8" id="KW-1185">Reference proteome</keyword>
<keyword evidence="2" id="KW-0812">Transmembrane</keyword>
<feature type="domain" description="PAC" evidence="4">
    <location>
        <begin position="136"/>
        <end position="188"/>
    </location>
</feature>
<organism evidence="7 8">
    <name type="scientific">Sulfurimonas gotlandica (strain DSM 19862 / JCM 16533 / GD1)</name>
    <dbReference type="NCBI Taxonomy" id="929558"/>
    <lineage>
        <taxon>Bacteria</taxon>
        <taxon>Pseudomonadati</taxon>
        <taxon>Campylobacterota</taxon>
        <taxon>Epsilonproteobacteria</taxon>
        <taxon>Campylobacterales</taxon>
        <taxon>Sulfurimonadaceae</taxon>
        <taxon>Sulfurimonas</taxon>
    </lineage>
</organism>
<gene>
    <name evidence="7" type="ORF">SMGD1_0410</name>
</gene>
<evidence type="ECO:0000313" key="7">
    <source>
        <dbReference type="EMBL" id="EHP28937.1"/>
    </source>
</evidence>
<dbReference type="InterPro" id="IPR052155">
    <property type="entry name" value="Biofilm_reg_signaling"/>
</dbReference>
<dbReference type="PROSITE" id="PS50112">
    <property type="entry name" value="PAS"/>
    <property type="match status" value="2"/>
</dbReference>
<feature type="domain" description="EAL" evidence="5">
    <location>
        <begin position="490"/>
        <end position="744"/>
    </location>
</feature>
<dbReference type="GO" id="GO:0071732">
    <property type="term" value="P:cellular response to nitric oxide"/>
    <property type="evidence" value="ECO:0007669"/>
    <property type="project" value="UniProtKB-ARBA"/>
</dbReference>
<dbReference type="SUPFAM" id="SSF55073">
    <property type="entry name" value="Nucleotide cyclase"/>
    <property type="match status" value="1"/>
</dbReference>
<dbReference type="InterPro" id="IPR001633">
    <property type="entry name" value="EAL_dom"/>
</dbReference>
<dbReference type="Gene3D" id="3.20.20.450">
    <property type="entry name" value="EAL domain"/>
    <property type="match status" value="1"/>
</dbReference>
<dbReference type="InterPro" id="IPR001610">
    <property type="entry name" value="PAC"/>
</dbReference>
<evidence type="ECO:0000259" key="6">
    <source>
        <dbReference type="PROSITE" id="PS50887"/>
    </source>
</evidence>
<dbReference type="PROSITE" id="PS50883">
    <property type="entry name" value="EAL"/>
    <property type="match status" value="1"/>
</dbReference>